<sequence>MKCSTLVSVTSILSIIRPALALDGYTCLGQNITHDFLMSNIDKHYHNILEHFPLHPFFTTDGAIIYCDVLYNFAGHDTPPDGNSMIRISFYKSKAIYGVQAYVSSQVHECQPIAIWS</sequence>
<comment type="caution">
    <text evidence="2">The sequence shown here is derived from an EMBL/GenBank/DDBJ whole genome shotgun (WGS) entry which is preliminary data.</text>
</comment>
<feature type="signal peptide" evidence="1">
    <location>
        <begin position="1"/>
        <end position="21"/>
    </location>
</feature>
<evidence type="ECO:0000313" key="3">
    <source>
        <dbReference type="Proteomes" id="UP000683417"/>
    </source>
</evidence>
<evidence type="ECO:0000256" key="1">
    <source>
        <dbReference type="SAM" id="SignalP"/>
    </source>
</evidence>
<dbReference type="Proteomes" id="UP000683417">
    <property type="component" value="Unassembled WGS sequence"/>
</dbReference>
<gene>
    <name evidence="2" type="ORF">BGTH12_LOCUS3681</name>
</gene>
<keyword evidence="1" id="KW-0732">Signal</keyword>
<dbReference type="EMBL" id="CAJHIT010000006">
    <property type="protein sequence ID" value="CAD6502323.1"/>
    <property type="molecule type" value="Genomic_DNA"/>
</dbReference>
<dbReference type="AlphaFoldDB" id="A0A9W4D0Z4"/>
<reference evidence="2" key="1">
    <citation type="submission" date="2020-10" db="EMBL/GenBank/DDBJ databases">
        <authorList>
            <person name="Muller C M."/>
        </authorList>
    </citation>
    <scope>NUCLEOTIDE SEQUENCE</scope>
    <source>
        <strain evidence="2">THUN-12</strain>
    </source>
</reference>
<accession>A0A9W4D0Z4</accession>
<proteinExistence type="predicted"/>
<name>A0A9W4D0Z4_BLUGR</name>
<feature type="chain" id="PRO_5040855696" evidence="1">
    <location>
        <begin position="22"/>
        <end position="117"/>
    </location>
</feature>
<protein>
    <submittedName>
        <fullName evidence="2">BgTH12-04916</fullName>
    </submittedName>
</protein>
<organism evidence="2 3">
    <name type="scientific">Blumeria graminis f. sp. triticale</name>
    <dbReference type="NCBI Taxonomy" id="1689686"/>
    <lineage>
        <taxon>Eukaryota</taxon>
        <taxon>Fungi</taxon>
        <taxon>Dikarya</taxon>
        <taxon>Ascomycota</taxon>
        <taxon>Pezizomycotina</taxon>
        <taxon>Leotiomycetes</taxon>
        <taxon>Erysiphales</taxon>
        <taxon>Erysiphaceae</taxon>
        <taxon>Blumeria</taxon>
    </lineage>
</organism>
<evidence type="ECO:0000313" key="2">
    <source>
        <dbReference type="EMBL" id="CAD6502323.1"/>
    </source>
</evidence>